<evidence type="ECO:0000259" key="12">
    <source>
        <dbReference type="Pfam" id="PF20936"/>
    </source>
</evidence>
<protein>
    <recommendedName>
        <fullName evidence="5">Transmembrane protein 98</fullName>
    </recommendedName>
</protein>
<dbReference type="PANTHER" id="PTHR32510:SF3">
    <property type="entry name" value="TRANSMEMBRANE PROTEIN 98"/>
    <property type="match status" value="1"/>
</dbReference>
<keyword evidence="6" id="KW-1003">Cell membrane</keyword>
<evidence type="ECO:0000256" key="7">
    <source>
        <dbReference type="ARBA" id="ARBA00022525"/>
    </source>
</evidence>
<sequence>MCKMKFQRRKSSDTSDECSLYDGGISSVSSIDEYNDPQAEARIAANMQLHEFSVNNTNLDRLLQDEEWVEEMMSLAPFCLQILKNCHALTTKLKTMTVSQAKEIKPLEKLEEIIRVAKMMTPRVDDLIYSMYSPLDHHLLEVKSKRLIQIVNQLVVVTRNVLRLGDFEAFVNVCLADLDRLLNEIRGYAESIERSSRNREDLSYVNTNFQHDCEAAI</sequence>
<evidence type="ECO:0000313" key="13">
    <source>
        <dbReference type="EMBL" id="CAD5123855.1"/>
    </source>
</evidence>
<evidence type="ECO:0000256" key="9">
    <source>
        <dbReference type="ARBA" id="ARBA00022824"/>
    </source>
</evidence>
<evidence type="ECO:0000256" key="10">
    <source>
        <dbReference type="ARBA" id="ARBA00022989"/>
    </source>
</evidence>
<keyword evidence="10" id="KW-1133">Transmembrane helix</keyword>
<evidence type="ECO:0000256" key="2">
    <source>
        <dbReference type="ARBA" id="ARBA00004550"/>
    </source>
</evidence>
<proteinExistence type="inferred from homology"/>
<dbReference type="Proteomes" id="UP000549394">
    <property type="component" value="Unassembled WGS sequence"/>
</dbReference>
<gene>
    <name evidence="13" type="ORF">DGYR_LOCUS11487</name>
</gene>
<evidence type="ECO:0000256" key="4">
    <source>
        <dbReference type="ARBA" id="ARBA00011024"/>
    </source>
</evidence>
<evidence type="ECO:0000256" key="5">
    <source>
        <dbReference type="ARBA" id="ARBA00014380"/>
    </source>
</evidence>
<keyword evidence="14" id="KW-1185">Reference proteome</keyword>
<evidence type="ECO:0000256" key="3">
    <source>
        <dbReference type="ARBA" id="ARBA00004648"/>
    </source>
</evidence>
<dbReference type="Pfam" id="PF20936">
    <property type="entry name" value="GCIP_C"/>
    <property type="match status" value="1"/>
</dbReference>
<dbReference type="EMBL" id="CAJFCJ010000019">
    <property type="protein sequence ID" value="CAD5123855.1"/>
    <property type="molecule type" value="Genomic_DNA"/>
</dbReference>
<comment type="subcellular location">
    <subcellularLocation>
        <location evidence="1">Cell membrane</location>
        <topology evidence="1">Single-pass type II membrane protein</topology>
    </subcellularLocation>
    <subcellularLocation>
        <location evidence="3">Endoplasmic reticulum membrane</location>
        <topology evidence="3">Single-pass type II membrane protein</topology>
    </subcellularLocation>
    <subcellularLocation>
        <location evidence="2">Secreted</location>
        <location evidence="2">Extracellular exosome</location>
    </subcellularLocation>
</comment>
<comment type="caution">
    <text evidence="13">The sequence shown here is derived from an EMBL/GenBank/DDBJ whole genome shotgun (WGS) entry which is preliminary data.</text>
</comment>
<dbReference type="GO" id="GO:0005576">
    <property type="term" value="C:extracellular region"/>
    <property type="evidence" value="ECO:0007669"/>
    <property type="project" value="UniProtKB-SubCell"/>
</dbReference>
<keyword evidence="9" id="KW-0256">Endoplasmic reticulum</keyword>
<keyword evidence="8" id="KW-0812">Transmembrane</keyword>
<reference evidence="13 14" key="1">
    <citation type="submission" date="2020-08" db="EMBL/GenBank/DDBJ databases">
        <authorList>
            <person name="Hejnol A."/>
        </authorList>
    </citation>
    <scope>NUCLEOTIDE SEQUENCE [LARGE SCALE GENOMIC DNA]</scope>
</reference>
<evidence type="ECO:0000256" key="8">
    <source>
        <dbReference type="ARBA" id="ARBA00022692"/>
    </source>
</evidence>
<dbReference type="AlphaFoldDB" id="A0A7I8W6P4"/>
<name>A0A7I8W6P4_9ANNE</name>
<dbReference type="Gene3D" id="1.20.1410.10">
    <property type="entry name" value="I/LWEQ domain"/>
    <property type="match status" value="1"/>
</dbReference>
<keyword evidence="7" id="KW-0964">Secreted</keyword>
<dbReference type="InterPro" id="IPR029668">
    <property type="entry name" value="TMEM98"/>
</dbReference>
<evidence type="ECO:0000313" key="14">
    <source>
        <dbReference type="Proteomes" id="UP000549394"/>
    </source>
</evidence>
<dbReference type="PANTHER" id="PTHR32510">
    <property type="entry name" value="TRANSMEMBRANE PROTEIN 98"/>
    <property type="match status" value="1"/>
</dbReference>
<dbReference type="GO" id="GO:0005789">
    <property type="term" value="C:endoplasmic reticulum membrane"/>
    <property type="evidence" value="ECO:0007669"/>
    <property type="project" value="UniProtKB-SubCell"/>
</dbReference>
<organism evidence="13 14">
    <name type="scientific">Dimorphilus gyrociliatus</name>
    <dbReference type="NCBI Taxonomy" id="2664684"/>
    <lineage>
        <taxon>Eukaryota</taxon>
        <taxon>Metazoa</taxon>
        <taxon>Spiralia</taxon>
        <taxon>Lophotrochozoa</taxon>
        <taxon>Annelida</taxon>
        <taxon>Polychaeta</taxon>
        <taxon>Polychaeta incertae sedis</taxon>
        <taxon>Dinophilidae</taxon>
        <taxon>Dimorphilus</taxon>
    </lineage>
</organism>
<evidence type="ECO:0000256" key="11">
    <source>
        <dbReference type="ARBA" id="ARBA00023136"/>
    </source>
</evidence>
<dbReference type="OrthoDB" id="5978425at2759"/>
<dbReference type="GO" id="GO:0005886">
    <property type="term" value="C:plasma membrane"/>
    <property type="evidence" value="ECO:0007669"/>
    <property type="project" value="UniProtKB-SubCell"/>
</dbReference>
<dbReference type="InterPro" id="IPR049318">
    <property type="entry name" value="GCIP_C"/>
</dbReference>
<feature type="domain" description="Cyclin-D1-binding protein 1-like C-terminal" evidence="12">
    <location>
        <begin position="61"/>
        <end position="155"/>
    </location>
</feature>
<evidence type="ECO:0000256" key="6">
    <source>
        <dbReference type="ARBA" id="ARBA00022475"/>
    </source>
</evidence>
<evidence type="ECO:0000256" key="1">
    <source>
        <dbReference type="ARBA" id="ARBA00004401"/>
    </source>
</evidence>
<keyword evidence="11" id="KW-0472">Membrane</keyword>
<comment type="similarity">
    <text evidence="4">Belongs to the TMEM98 family.</text>
</comment>
<accession>A0A7I8W6P4</accession>